<organism evidence="3 4">
    <name type="scientific">Anaeramoeba ignava</name>
    <name type="common">Anaerobic marine amoeba</name>
    <dbReference type="NCBI Taxonomy" id="1746090"/>
    <lineage>
        <taxon>Eukaryota</taxon>
        <taxon>Metamonada</taxon>
        <taxon>Anaeramoebidae</taxon>
        <taxon>Anaeramoeba</taxon>
    </lineage>
</organism>
<sequence>MNENTTTKNVEETIKRISSQKGFIGLLILNHSGAVIRTTFEEEQAQIYGTFINRFLFHTKESLTELKTDEELTFLRLRTRKQDFLIVPEFQYTMVVVQDPNSESIL</sequence>
<keyword evidence="4" id="KW-1185">Reference proteome</keyword>
<dbReference type="PANTHER" id="PTHR10779">
    <property type="entry name" value="DYNEIN LIGHT CHAIN ROADBLOCK"/>
    <property type="match status" value="1"/>
</dbReference>
<comment type="caution">
    <text evidence="3">The sequence shown here is derived from an EMBL/GenBank/DDBJ whole genome shotgun (WGS) entry which is preliminary data.</text>
</comment>
<dbReference type="Pfam" id="PF03259">
    <property type="entry name" value="Robl_LC7"/>
    <property type="match status" value="1"/>
</dbReference>
<evidence type="ECO:0000256" key="1">
    <source>
        <dbReference type="ARBA" id="ARBA00007191"/>
    </source>
</evidence>
<dbReference type="OrthoDB" id="9985637at2759"/>
<dbReference type="SMART" id="SM00960">
    <property type="entry name" value="Robl_LC7"/>
    <property type="match status" value="1"/>
</dbReference>
<dbReference type="SUPFAM" id="SSF103196">
    <property type="entry name" value="Roadblock/LC7 domain"/>
    <property type="match status" value="1"/>
</dbReference>
<name>A0A9Q0LB32_ANAIG</name>
<gene>
    <name evidence="3" type="ORF">M0811_11808</name>
</gene>
<dbReference type="Gene3D" id="3.30.450.30">
    <property type="entry name" value="Dynein light chain 2a, cytoplasmic"/>
    <property type="match status" value="1"/>
</dbReference>
<dbReference type="EMBL" id="JAPDFW010000107">
    <property type="protein sequence ID" value="KAJ5069190.1"/>
    <property type="molecule type" value="Genomic_DNA"/>
</dbReference>
<evidence type="ECO:0000259" key="2">
    <source>
        <dbReference type="SMART" id="SM00960"/>
    </source>
</evidence>
<evidence type="ECO:0000313" key="3">
    <source>
        <dbReference type="EMBL" id="KAJ5069190.1"/>
    </source>
</evidence>
<evidence type="ECO:0000313" key="4">
    <source>
        <dbReference type="Proteomes" id="UP001149090"/>
    </source>
</evidence>
<comment type="similarity">
    <text evidence="1">Belongs to the GAMAD family.</text>
</comment>
<dbReference type="Proteomes" id="UP001149090">
    <property type="component" value="Unassembled WGS sequence"/>
</dbReference>
<proteinExistence type="inferred from homology"/>
<protein>
    <submittedName>
        <fullName evidence="3">Dynein light chain roadblock</fullName>
    </submittedName>
</protein>
<dbReference type="InterPro" id="IPR004942">
    <property type="entry name" value="Roadblock/LAMTOR2_dom"/>
</dbReference>
<dbReference type="AlphaFoldDB" id="A0A9Q0LB32"/>
<accession>A0A9Q0LB32</accession>
<feature type="domain" description="Roadblock/LAMTOR2" evidence="2">
    <location>
        <begin position="10"/>
        <end position="98"/>
    </location>
</feature>
<reference evidence="3" key="1">
    <citation type="submission" date="2022-10" db="EMBL/GenBank/DDBJ databases">
        <title>Novel sulphate-reducing endosymbionts in the free-living metamonad Anaeramoeba.</title>
        <authorList>
            <person name="Jerlstrom-Hultqvist J."/>
            <person name="Cepicka I."/>
            <person name="Gallot-Lavallee L."/>
            <person name="Salas-Leiva D."/>
            <person name="Curtis B.A."/>
            <person name="Zahonova K."/>
            <person name="Pipaliya S."/>
            <person name="Dacks J."/>
            <person name="Roger A.J."/>
        </authorList>
    </citation>
    <scope>NUCLEOTIDE SEQUENCE</scope>
    <source>
        <strain evidence="3">BMAN</strain>
    </source>
</reference>
<dbReference type="OMA" id="HDYFMIV"/>